<protein>
    <recommendedName>
        <fullName evidence="3">LamG-like jellyroll fold domain-containing protein</fullName>
    </recommendedName>
</protein>
<dbReference type="Pfam" id="PF03372">
    <property type="entry name" value="Exo_endo_phos"/>
    <property type="match status" value="1"/>
</dbReference>
<evidence type="ECO:0000259" key="3">
    <source>
        <dbReference type="SMART" id="SM00560"/>
    </source>
</evidence>
<dbReference type="Gene3D" id="3.60.10.10">
    <property type="entry name" value="Endonuclease/exonuclease/phosphatase"/>
    <property type="match status" value="1"/>
</dbReference>
<dbReference type="InterPro" id="IPR013320">
    <property type="entry name" value="ConA-like_dom_sf"/>
</dbReference>
<keyword evidence="1" id="KW-0732">Signal</keyword>
<dbReference type="GO" id="GO:0005975">
    <property type="term" value="P:carbohydrate metabolic process"/>
    <property type="evidence" value="ECO:0007669"/>
    <property type="project" value="UniProtKB-ARBA"/>
</dbReference>
<dbReference type="PANTHER" id="PTHR41349">
    <property type="match status" value="1"/>
</dbReference>
<reference evidence="4" key="1">
    <citation type="journal article" date="2019" name="Nat. Med.">
        <title>A library of human gut bacterial isolates paired with longitudinal multiomics data enables mechanistic microbiome research.</title>
        <authorList>
            <person name="Poyet M."/>
            <person name="Groussin M."/>
            <person name="Gibbons S.M."/>
            <person name="Avila-Pacheco J."/>
            <person name="Jiang X."/>
            <person name="Kearney S.M."/>
            <person name="Perrotta A.R."/>
            <person name="Berdy B."/>
            <person name="Zhao S."/>
            <person name="Lieberman T.D."/>
            <person name="Swanson P.K."/>
            <person name="Smith M."/>
            <person name="Roesemann S."/>
            <person name="Alexander J.E."/>
            <person name="Rich S.A."/>
            <person name="Livny J."/>
            <person name="Vlamakis H."/>
            <person name="Clish C."/>
            <person name="Bullock K."/>
            <person name="Deik A."/>
            <person name="Scott J."/>
            <person name="Pierce K.A."/>
            <person name="Xavier R.J."/>
            <person name="Alm E.J."/>
        </authorList>
    </citation>
    <scope>NUCLEOTIDE SEQUENCE</scope>
    <source>
        <strain evidence="4">BIOML-A4</strain>
    </source>
</reference>
<evidence type="ECO:0000313" key="4">
    <source>
        <dbReference type="EMBL" id="MRY10932.1"/>
    </source>
</evidence>
<dbReference type="SUPFAM" id="SSF49899">
    <property type="entry name" value="Concanavalin A-like lectins/glucanases"/>
    <property type="match status" value="1"/>
</dbReference>
<dbReference type="InterPro" id="IPR005135">
    <property type="entry name" value="Endo/exonuclease/phosphatase"/>
</dbReference>
<dbReference type="GO" id="GO:0004553">
    <property type="term" value="F:hydrolase activity, hydrolyzing O-glycosyl compounds"/>
    <property type="evidence" value="ECO:0007669"/>
    <property type="project" value="UniProtKB-ARBA"/>
</dbReference>
<dbReference type="InterPro" id="IPR036691">
    <property type="entry name" value="Endo/exonu/phosph_ase_sf"/>
</dbReference>
<keyword evidence="2" id="KW-1015">Disulfide bond</keyword>
<comment type="caution">
    <text evidence="4">The sequence shown here is derived from an EMBL/GenBank/DDBJ whole genome shotgun (WGS) entry which is preliminary data.</text>
</comment>
<feature type="domain" description="LamG-like jellyroll fold" evidence="3">
    <location>
        <begin position="97"/>
        <end position="243"/>
    </location>
</feature>
<proteinExistence type="predicted"/>
<evidence type="ECO:0000256" key="2">
    <source>
        <dbReference type="ARBA" id="ARBA00023157"/>
    </source>
</evidence>
<dbReference type="PANTHER" id="PTHR41349:SF1">
    <property type="entry name" value="PROTEIN CBG08683"/>
    <property type="match status" value="1"/>
</dbReference>
<gene>
    <name evidence="4" type="ORF">GKE01_05530</name>
</gene>
<accession>A0A6G1ZAS3</accession>
<name>A0A6G1ZAS3_9BACT</name>
<dbReference type="SUPFAM" id="SSF56219">
    <property type="entry name" value="DNase I-like"/>
    <property type="match status" value="1"/>
</dbReference>
<dbReference type="SMART" id="SM00560">
    <property type="entry name" value="LamGL"/>
    <property type="match status" value="1"/>
</dbReference>
<dbReference type="AlphaFoldDB" id="A0A6G1ZAS3"/>
<organism evidence="4">
    <name type="scientific">Parabacteroides goldsteinii</name>
    <dbReference type="NCBI Taxonomy" id="328812"/>
    <lineage>
        <taxon>Bacteria</taxon>
        <taxon>Pseudomonadati</taxon>
        <taxon>Bacteroidota</taxon>
        <taxon>Bacteroidia</taxon>
        <taxon>Bacteroidales</taxon>
        <taxon>Tannerellaceae</taxon>
        <taxon>Parabacteroides</taxon>
    </lineage>
</organism>
<dbReference type="RefSeq" id="WP_010800606.1">
    <property type="nucleotide sequence ID" value="NZ_CAJSYT010000011.1"/>
</dbReference>
<dbReference type="EMBL" id="WKLP01000005">
    <property type="protein sequence ID" value="MRY10932.1"/>
    <property type="molecule type" value="Genomic_DNA"/>
</dbReference>
<dbReference type="Gene3D" id="2.60.120.200">
    <property type="match status" value="1"/>
</dbReference>
<dbReference type="InterPro" id="IPR006558">
    <property type="entry name" value="LamG-like"/>
</dbReference>
<dbReference type="Pfam" id="PF13385">
    <property type="entry name" value="Laminin_G_3"/>
    <property type="match status" value="1"/>
</dbReference>
<sequence length="535" mass="60439">MLNKLISGISLITLCSNIVAQSPGQGLAYYQSFDDPQPEAIRMAEIATRDSSSLFLVHTSSYSEGLKGKALDLTDEVAYRIPLSLTAKDCPSFDDGRSFSLQVWVKTKPDAPLGTPIMTNATTKEPTGWCIGTQENGAWYLSLNDGKNSYTYQPTAQRQAINDGKWHQLTVSVDKTKGEVWMYLDGRNVAIYQIEGLKSLESKFRTIIGGSDEEQDWECRGEWMAFNGKIDEVKMWDRPVSSAEVRESYKQFFPLSPLYPSYKPDRLKVQVWNIWHGGRRFGKQVGVNRVIEVLKKENADVIGLIETYGSGAIIADSLGYYFYLISSNLSIMSRYPIDETIQLFRSFNSGGALIRISEEQQIAFYDIWLHYLPDVSDLNKGEAAVKKYEEDEAQTRIPEIREILKQMTPHTAQSAETPVILVGDFNCDSHLDWNEQARPAHLGAFAKLEVSRQVLNEGFTDSFRHLYPDVLLNQGATWSPLINLGSKKLSCLPQRIDYIYYKGDKLIPYRSEALSHHPVGWPSDHGSVVTSFYLK</sequence>
<evidence type="ECO:0000256" key="1">
    <source>
        <dbReference type="ARBA" id="ARBA00022729"/>
    </source>
</evidence>